<dbReference type="RefSeq" id="WP_256944522.1">
    <property type="nucleotide sequence ID" value="NZ_JANHNZ010000002.1"/>
</dbReference>
<evidence type="ECO:0000313" key="4">
    <source>
        <dbReference type="Proteomes" id="UP001059480"/>
    </source>
</evidence>
<reference evidence="3" key="2">
    <citation type="journal article" date="2023" name="Curr. Microbiol.">
        <title>Granulicatella seriolae sp. nov., a Novel Facultative Anaerobe Isolated from Yellowtail Marine Fish.</title>
        <authorList>
            <person name="Lee M."/>
            <person name="Choi Y.J."/>
            <person name="Farooq A."/>
            <person name="Jeong J.B."/>
            <person name="Jung M.Y."/>
        </authorList>
    </citation>
    <scope>NUCLEOTIDE SEQUENCE</scope>
    <source>
        <strain evidence="3">S8</strain>
    </source>
</reference>
<evidence type="ECO:0000313" key="3">
    <source>
        <dbReference type="EMBL" id="MCQ9209405.1"/>
    </source>
</evidence>
<protein>
    <submittedName>
        <fullName evidence="3">Helix-turn-helix domain-containing protein</fullName>
    </submittedName>
</protein>
<evidence type="ECO:0000259" key="2">
    <source>
        <dbReference type="PROSITE" id="PS50943"/>
    </source>
</evidence>
<proteinExistence type="predicted"/>
<organism evidence="3 4">
    <name type="scientific">Granulicatella seriolae</name>
    <dbReference type="NCBI Taxonomy" id="2967226"/>
    <lineage>
        <taxon>Bacteria</taxon>
        <taxon>Bacillati</taxon>
        <taxon>Bacillota</taxon>
        <taxon>Bacilli</taxon>
        <taxon>Lactobacillales</taxon>
        <taxon>Carnobacteriaceae</taxon>
        <taxon>Granulicatella</taxon>
    </lineage>
</organism>
<dbReference type="PROSITE" id="PS50943">
    <property type="entry name" value="HTH_CROC1"/>
    <property type="match status" value="1"/>
</dbReference>
<gene>
    <name evidence="3" type="ORF">NPA36_02470</name>
</gene>
<dbReference type="Gene3D" id="1.10.260.40">
    <property type="entry name" value="lambda repressor-like DNA-binding domains"/>
    <property type="match status" value="1"/>
</dbReference>
<sequence length="209" mass="24742">MASGYLFKKFRELRGLTQKILGDKVNLSDVRIRQYELDMRNPKDDTLYNIAEALDVKPEYFKDPAYPYDFNEVVRLLFKLEDSIPMAIGKSRMADTEIHTVAFLGHNILKMDQALNAWRQMQNRFMDEEITWEEYEDWKANWPDSMDENYKFNRQNGASTSYKKYIDRAQRQDDKQAFLESMAEKGHDVKGIMAKLESTPDNTKRKKKK</sequence>
<comment type="caution">
    <text evidence="3">The sequence shown here is derived from an EMBL/GenBank/DDBJ whole genome shotgun (WGS) entry which is preliminary data.</text>
</comment>
<dbReference type="CDD" id="cd00093">
    <property type="entry name" value="HTH_XRE"/>
    <property type="match status" value="1"/>
</dbReference>
<dbReference type="Proteomes" id="UP001059480">
    <property type="component" value="Unassembled WGS sequence"/>
</dbReference>
<dbReference type="EMBL" id="JANHNZ010000002">
    <property type="protein sequence ID" value="MCQ9209405.1"/>
    <property type="molecule type" value="Genomic_DNA"/>
</dbReference>
<dbReference type="SUPFAM" id="SSF47413">
    <property type="entry name" value="lambda repressor-like DNA-binding domains"/>
    <property type="match status" value="1"/>
</dbReference>
<dbReference type="InterPro" id="IPR010982">
    <property type="entry name" value="Lambda_DNA-bd_dom_sf"/>
</dbReference>
<evidence type="ECO:0000256" key="1">
    <source>
        <dbReference type="SAM" id="MobiDB-lite"/>
    </source>
</evidence>
<feature type="domain" description="HTH cro/C1-type" evidence="2">
    <location>
        <begin position="7"/>
        <end position="61"/>
    </location>
</feature>
<dbReference type="Pfam" id="PF01381">
    <property type="entry name" value="HTH_3"/>
    <property type="match status" value="1"/>
</dbReference>
<reference evidence="3" key="1">
    <citation type="submission" date="2022-07" db="EMBL/GenBank/DDBJ databases">
        <authorList>
            <person name="Jung M.-Y."/>
            <person name="Lee M."/>
        </authorList>
    </citation>
    <scope>NUCLEOTIDE SEQUENCE</scope>
    <source>
        <strain evidence="3">S8</strain>
    </source>
</reference>
<dbReference type="InterPro" id="IPR001387">
    <property type="entry name" value="Cro/C1-type_HTH"/>
</dbReference>
<keyword evidence="4" id="KW-1185">Reference proteome</keyword>
<dbReference type="SMART" id="SM00530">
    <property type="entry name" value="HTH_XRE"/>
    <property type="match status" value="1"/>
</dbReference>
<feature type="region of interest" description="Disordered" evidence="1">
    <location>
        <begin position="189"/>
        <end position="209"/>
    </location>
</feature>
<reference evidence="3" key="3">
    <citation type="journal article" date="2023" name="Microbiol. Resour. Announc.">
        <title>Draft Genome Sequence of Granulicatella sp. Strain S8, Isolated from a Marine Fish, Seriola quinqueradiata.</title>
        <authorList>
            <person name="Lee M."/>
            <person name="Farooq A."/>
            <person name="Jeong J.B."/>
            <person name="Jung M.Y."/>
        </authorList>
    </citation>
    <scope>NUCLEOTIDE SEQUENCE</scope>
    <source>
        <strain evidence="3">S8</strain>
    </source>
</reference>
<name>A0ABT1WMT5_9LACT</name>
<accession>A0ABT1WMT5</accession>